<feature type="transmembrane region" description="Helical" evidence="9">
    <location>
        <begin position="161"/>
        <end position="178"/>
    </location>
</feature>
<keyword evidence="5 9" id="KW-0812">Transmembrane</keyword>
<evidence type="ECO:0000256" key="7">
    <source>
        <dbReference type="ARBA" id="ARBA00022989"/>
    </source>
</evidence>
<dbReference type="PROSITE" id="PS50928">
    <property type="entry name" value="ABC_TM1"/>
    <property type="match status" value="1"/>
</dbReference>
<dbReference type="InterPro" id="IPR035906">
    <property type="entry name" value="MetI-like_sf"/>
</dbReference>
<dbReference type="Proteomes" id="UP000260025">
    <property type="component" value="Unassembled WGS sequence"/>
</dbReference>
<evidence type="ECO:0000256" key="1">
    <source>
        <dbReference type="ARBA" id="ARBA00004651"/>
    </source>
</evidence>
<dbReference type="GO" id="GO:0043190">
    <property type="term" value="C:ATP-binding cassette (ABC) transporter complex"/>
    <property type="evidence" value="ECO:0007669"/>
    <property type="project" value="InterPro"/>
</dbReference>
<dbReference type="PANTHER" id="PTHR30614:SF20">
    <property type="entry name" value="GLUTAMINE TRANSPORT SYSTEM PERMEASE PROTEIN GLNP"/>
    <property type="match status" value="1"/>
</dbReference>
<reference evidence="11 12" key="1">
    <citation type="submission" date="2018-08" db="EMBL/GenBank/DDBJ databases">
        <title>A genome reference for cultivated species of the human gut microbiota.</title>
        <authorList>
            <person name="Zou Y."/>
            <person name="Xue W."/>
            <person name="Luo G."/>
        </authorList>
    </citation>
    <scope>NUCLEOTIDE SEQUENCE [LARGE SCALE GENOMIC DNA]</scope>
    <source>
        <strain evidence="11 12">OF01-2LB</strain>
    </source>
</reference>
<keyword evidence="3 9" id="KW-0813">Transport</keyword>
<dbReference type="GO" id="GO:0006865">
    <property type="term" value="P:amino acid transport"/>
    <property type="evidence" value="ECO:0007669"/>
    <property type="project" value="UniProtKB-KW"/>
</dbReference>
<feature type="transmembrane region" description="Helical" evidence="9">
    <location>
        <begin position="89"/>
        <end position="108"/>
    </location>
</feature>
<name>A0A3E2VNZ0_CLOIN</name>
<evidence type="ECO:0000256" key="6">
    <source>
        <dbReference type="ARBA" id="ARBA00022970"/>
    </source>
</evidence>
<comment type="caution">
    <text evidence="11">The sequence shown here is derived from an EMBL/GenBank/DDBJ whole genome shotgun (WGS) entry which is preliminary data.</text>
</comment>
<feature type="domain" description="ABC transmembrane type-1" evidence="10">
    <location>
        <begin position="19"/>
        <end position="208"/>
    </location>
</feature>
<evidence type="ECO:0000256" key="4">
    <source>
        <dbReference type="ARBA" id="ARBA00022475"/>
    </source>
</evidence>
<keyword evidence="6" id="KW-0029">Amino-acid transport</keyword>
<comment type="similarity">
    <text evidence="2">Belongs to the binding-protein-dependent transport system permease family. HisMQ subfamily.</text>
</comment>
<feature type="transmembrane region" description="Helical" evidence="9">
    <location>
        <begin position="20"/>
        <end position="43"/>
    </location>
</feature>
<accession>A0A3E2VNZ0</accession>
<evidence type="ECO:0000259" key="10">
    <source>
        <dbReference type="PROSITE" id="PS50928"/>
    </source>
</evidence>
<dbReference type="NCBIfam" id="TIGR01726">
    <property type="entry name" value="HEQRo_perm_3TM"/>
    <property type="match status" value="1"/>
</dbReference>
<evidence type="ECO:0000256" key="8">
    <source>
        <dbReference type="ARBA" id="ARBA00023136"/>
    </source>
</evidence>
<feature type="transmembrane region" description="Helical" evidence="9">
    <location>
        <begin position="55"/>
        <end position="77"/>
    </location>
</feature>
<sequence>MNFDITVIERFWQLLLSGVPVILGLSLASAFFGTLIGLATVFLRRVNKVFNAIIAAYIDLFRGTPVYVQMFFIYFGIPSLVPGLNINNWVAGILVFSLNSGAYMSEIMRAGIDGIDKGQIEAAKALGVSGKDIGKDIIIPQAFRNVLPAVINEFITLTKETSIVSVIGLHDMMYWFYAVKNQTYADFEPLLIVFLVYYIMNKVLSLIGKTIERKLKYD</sequence>
<dbReference type="Gene3D" id="1.10.3720.10">
    <property type="entry name" value="MetI-like"/>
    <property type="match status" value="1"/>
</dbReference>
<evidence type="ECO:0000256" key="5">
    <source>
        <dbReference type="ARBA" id="ARBA00022692"/>
    </source>
</evidence>
<dbReference type="InterPro" id="IPR043429">
    <property type="entry name" value="ArtM/GltK/GlnP/TcyL/YhdX-like"/>
</dbReference>
<dbReference type="CDD" id="cd06261">
    <property type="entry name" value="TM_PBP2"/>
    <property type="match status" value="1"/>
</dbReference>
<keyword evidence="4" id="KW-1003">Cell membrane</keyword>
<dbReference type="OrthoDB" id="9787841at2"/>
<evidence type="ECO:0000256" key="9">
    <source>
        <dbReference type="RuleBase" id="RU363032"/>
    </source>
</evidence>
<organism evidence="11 12">
    <name type="scientific">Clostridium innocuum</name>
    <dbReference type="NCBI Taxonomy" id="1522"/>
    <lineage>
        <taxon>Bacteria</taxon>
        <taxon>Bacillati</taxon>
        <taxon>Bacillota</taxon>
        <taxon>Clostridia</taxon>
        <taxon>Eubacteriales</taxon>
        <taxon>Clostridiaceae</taxon>
        <taxon>Clostridium</taxon>
    </lineage>
</organism>
<dbReference type="InterPro" id="IPR000515">
    <property type="entry name" value="MetI-like"/>
</dbReference>
<dbReference type="Pfam" id="PF00528">
    <property type="entry name" value="BPD_transp_1"/>
    <property type="match status" value="1"/>
</dbReference>
<keyword evidence="7 9" id="KW-1133">Transmembrane helix</keyword>
<dbReference type="InterPro" id="IPR010065">
    <property type="entry name" value="AA_ABC_transptr_permease_3TM"/>
</dbReference>
<proteinExistence type="inferred from homology"/>
<dbReference type="AlphaFoldDB" id="A0A3E2VNZ0"/>
<protein>
    <submittedName>
        <fullName evidence="11">Amino acid ABC transporter permease</fullName>
    </submittedName>
</protein>
<evidence type="ECO:0000256" key="3">
    <source>
        <dbReference type="ARBA" id="ARBA00022448"/>
    </source>
</evidence>
<dbReference type="PANTHER" id="PTHR30614">
    <property type="entry name" value="MEMBRANE COMPONENT OF AMINO ACID ABC TRANSPORTER"/>
    <property type="match status" value="1"/>
</dbReference>
<evidence type="ECO:0000256" key="2">
    <source>
        <dbReference type="ARBA" id="ARBA00010072"/>
    </source>
</evidence>
<gene>
    <name evidence="11" type="ORF">DXA38_16335</name>
</gene>
<dbReference type="GO" id="GO:0022857">
    <property type="term" value="F:transmembrane transporter activity"/>
    <property type="evidence" value="ECO:0007669"/>
    <property type="project" value="InterPro"/>
</dbReference>
<dbReference type="RefSeq" id="WP_117444110.1">
    <property type="nucleotide sequence ID" value="NZ_JAJFEN010000013.1"/>
</dbReference>
<feature type="transmembrane region" description="Helical" evidence="9">
    <location>
        <begin position="190"/>
        <end position="208"/>
    </location>
</feature>
<dbReference type="EMBL" id="QVEV01000029">
    <property type="protein sequence ID" value="RGC12541.1"/>
    <property type="molecule type" value="Genomic_DNA"/>
</dbReference>
<evidence type="ECO:0000313" key="12">
    <source>
        <dbReference type="Proteomes" id="UP000260025"/>
    </source>
</evidence>
<dbReference type="SUPFAM" id="SSF161098">
    <property type="entry name" value="MetI-like"/>
    <property type="match status" value="1"/>
</dbReference>
<comment type="subcellular location">
    <subcellularLocation>
        <location evidence="1 9">Cell membrane</location>
        <topology evidence="1 9">Multi-pass membrane protein</topology>
    </subcellularLocation>
</comment>
<keyword evidence="8 9" id="KW-0472">Membrane</keyword>
<evidence type="ECO:0000313" key="11">
    <source>
        <dbReference type="EMBL" id="RGC12541.1"/>
    </source>
</evidence>